<keyword evidence="1" id="KW-0595">Phospholipid degradation</keyword>
<dbReference type="GO" id="GO:0005886">
    <property type="term" value="C:plasma membrane"/>
    <property type="evidence" value="ECO:0007669"/>
    <property type="project" value="UniProtKB-SubCell"/>
</dbReference>
<keyword evidence="1 2" id="KW-0472">Membrane</keyword>
<feature type="transmembrane region" description="Helical" evidence="2">
    <location>
        <begin position="66"/>
        <end position="89"/>
    </location>
</feature>
<dbReference type="SUPFAM" id="SSF101307">
    <property type="entry name" value="YutG-like"/>
    <property type="match status" value="1"/>
</dbReference>
<dbReference type="GO" id="GO:0008962">
    <property type="term" value="F:phosphatidylglycerophosphatase activity"/>
    <property type="evidence" value="ECO:0007669"/>
    <property type="project" value="UniProtKB-EC"/>
</dbReference>
<comment type="subcellular location">
    <subcellularLocation>
        <location evidence="1">Cell inner membrane</location>
        <topology evidence="1">Multi-pass membrane protein</topology>
    </subcellularLocation>
</comment>
<comment type="cofactor">
    <cofactor evidence="1">
        <name>Mg(2+)</name>
        <dbReference type="ChEBI" id="CHEBI:18420"/>
    </cofactor>
</comment>
<feature type="domain" description="YutG/PgpA" evidence="3">
    <location>
        <begin position="29"/>
        <end position="177"/>
    </location>
</feature>
<keyword evidence="2" id="KW-1133">Transmembrane helix</keyword>
<evidence type="ECO:0000256" key="1">
    <source>
        <dbReference type="PIRNR" id="PIRNR006162"/>
    </source>
</evidence>
<name>A0A3N7HMS0_9BURK</name>
<keyword evidence="1" id="KW-0479">Metal-binding</keyword>
<comment type="pathway">
    <text evidence="1">Phospholipid metabolism; phosphatidylglycerol biosynthesis; phosphatidylglycerol from CDP-diacylglycerol: step 2/2.</text>
</comment>
<dbReference type="PANTHER" id="PTHR36305">
    <property type="entry name" value="PHOSPHATIDYLGLYCEROPHOSPHATASE A"/>
    <property type="match status" value="1"/>
</dbReference>
<dbReference type="OrthoDB" id="9804091at2"/>
<keyword evidence="1" id="KW-0442">Lipid degradation</keyword>
<feature type="transmembrane region" description="Helical" evidence="2">
    <location>
        <begin position="28"/>
        <end position="54"/>
    </location>
</feature>
<dbReference type="PANTHER" id="PTHR36305:SF1">
    <property type="entry name" value="PHOSPHATIDYLGLYCEROPHOSPHATASE A"/>
    <property type="match status" value="1"/>
</dbReference>
<dbReference type="InterPro" id="IPR026037">
    <property type="entry name" value="PgpA"/>
</dbReference>
<dbReference type="AlphaFoldDB" id="A0A3N7HMS0"/>
<keyword evidence="1" id="KW-0378">Hydrolase</keyword>
<protein>
    <recommendedName>
        <fullName evidence="1">Phosphatidylglycerophosphatase A</fullName>
        <ecNumber evidence="1">3.1.3.27</ecNumber>
    </recommendedName>
    <alternativeName>
        <fullName evidence="1">Phosphatidylglycerolphosphate phosphatase A</fullName>
    </alternativeName>
</protein>
<comment type="caution">
    <text evidence="4">The sequence shown here is derived from an EMBL/GenBank/DDBJ whole genome shotgun (WGS) entry which is preliminary data.</text>
</comment>
<dbReference type="EC" id="3.1.3.27" evidence="1"/>
<keyword evidence="1 2" id="KW-0812">Transmembrane</keyword>
<evidence type="ECO:0000313" key="5">
    <source>
        <dbReference type="Proteomes" id="UP000267464"/>
    </source>
</evidence>
<feature type="transmembrane region" description="Helical" evidence="2">
    <location>
        <begin position="152"/>
        <end position="178"/>
    </location>
</feature>
<evidence type="ECO:0000256" key="2">
    <source>
        <dbReference type="SAM" id="Phobius"/>
    </source>
</evidence>
<dbReference type="RefSeq" id="WP_124542582.1">
    <property type="nucleotide sequence ID" value="NZ_QUSW01000007.1"/>
</dbReference>
<proteinExistence type="predicted"/>
<dbReference type="CDD" id="cd06971">
    <property type="entry name" value="PgpA"/>
    <property type="match status" value="1"/>
</dbReference>
<reference evidence="4 5" key="1">
    <citation type="submission" date="2018-08" db="EMBL/GenBank/DDBJ databases">
        <authorList>
            <person name="Khan S.A."/>
            <person name="Jeon C.O."/>
            <person name="Chun B.H."/>
            <person name="Jeong S.E."/>
        </authorList>
    </citation>
    <scope>NUCLEOTIDE SEQUENCE [LARGE SCALE GENOMIC DNA]</scope>
    <source>
        <strain evidence="4 5">S-16</strain>
    </source>
</reference>
<keyword evidence="1" id="KW-0443">Lipid metabolism</keyword>
<dbReference type="GO" id="GO:0009395">
    <property type="term" value="P:phospholipid catabolic process"/>
    <property type="evidence" value="ECO:0007669"/>
    <property type="project" value="UniProtKB-KW"/>
</dbReference>
<keyword evidence="5" id="KW-1185">Reference proteome</keyword>
<dbReference type="EMBL" id="QUSW01000007">
    <property type="protein sequence ID" value="RQP22366.1"/>
    <property type="molecule type" value="Genomic_DNA"/>
</dbReference>
<evidence type="ECO:0000313" key="4">
    <source>
        <dbReference type="EMBL" id="RQP22366.1"/>
    </source>
</evidence>
<dbReference type="Pfam" id="PF04608">
    <property type="entry name" value="PgpA"/>
    <property type="match status" value="1"/>
</dbReference>
<gene>
    <name evidence="4" type="ORF">DZC73_22165</name>
</gene>
<keyword evidence="1" id="KW-0997">Cell inner membrane</keyword>
<comment type="catalytic activity">
    <reaction evidence="1">
        <text>a 1,2-diacyl-sn-glycero-3-phospho-(1'-sn-glycero-3'-phosphate) + H2O = a 1,2-diacyl-sn-glycero-3-phospho-(1'-sn-glycerol) + phosphate</text>
        <dbReference type="Rhea" id="RHEA:33751"/>
        <dbReference type="ChEBI" id="CHEBI:15377"/>
        <dbReference type="ChEBI" id="CHEBI:43474"/>
        <dbReference type="ChEBI" id="CHEBI:60110"/>
        <dbReference type="ChEBI" id="CHEBI:64716"/>
        <dbReference type="EC" id="3.1.3.27"/>
    </reaction>
</comment>
<reference evidence="4 5" key="2">
    <citation type="submission" date="2018-12" db="EMBL/GenBank/DDBJ databases">
        <title>Rhizobacter gummiphilus sp. nov., a rubber-degrading bacterium isolated from the soil of a botanical garden in Japan.</title>
        <authorList>
            <person name="Shunsuke S.S."/>
        </authorList>
    </citation>
    <scope>NUCLEOTIDE SEQUENCE [LARGE SCALE GENOMIC DNA]</scope>
    <source>
        <strain evidence="4 5">S-16</strain>
    </source>
</reference>
<sequence>MNDALHPPVRTAPRKPTVRFLLSNPAHIIALGFGSGLSPVAPGTAGTLWAWLAFVLLHPRMPDSQWAIVMALSLVVGWWACTVTARNLATADPSPVVWDEVIAFWLVLWLVMPVGLWGQFAAFALFRFFDAAKPGPVAWADQLFKSRRGQPIGWAQGFGIIFDDLVAALCTLLVIALWRWL</sequence>
<dbReference type="Proteomes" id="UP000267464">
    <property type="component" value="Unassembled WGS sequence"/>
</dbReference>
<accession>A0A3N7HMS0</accession>
<dbReference type="GO" id="GO:0046872">
    <property type="term" value="F:metal ion binding"/>
    <property type="evidence" value="ECO:0007669"/>
    <property type="project" value="UniProtKB-KW"/>
</dbReference>
<keyword evidence="1" id="KW-0460">Magnesium</keyword>
<dbReference type="InterPro" id="IPR036681">
    <property type="entry name" value="PgpA-like_sf"/>
</dbReference>
<keyword evidence="1" id="KW-1003">Cell membrane</keyword>
<dbReference type="PIRSF" id="PIRSF006162">
    <property type="entry name" value="PgpA"/>
    <property type="match status" value="1"/>
</dbReference>
<evidence type="ECO:0000259" key="3">
    <source>
        <dbReference type="Pfam" id="PF04608"/>
    </source>
</evidence>
<dbReference type="InterPro" id="IPR007686">
    <property type="entry name" value="YutG/PgpA"/>
</dbReference>
<dbReference type="GO" id="GO:0006655">
    <property type="term" value="P:phosphatidylglycerol biosynthetic process"/>
    <property type="evidence" value="ECO:0007669"/>
    <property type="project" value="UniProtKB-UniPathway"/>
</dbReference>
<comment type="function">
    <text evidence="1">Lipid phosphatase which dephosphorylates phosphatidylglycerophosphate (PGP) to phosphatidylglycerol (PG).</text>
</comment>
<organism evidence="4 5">
    <name type="scientific">Piscinibacter terrae</name>
    <dbReference type="NCBI Taxonomy" id="2496871"/>
    <lineage>
        <taxon>Bacteria</taxon>
        <taxon>Pseudomonadati</taxon>
        <taxon>Pseudomonadota</taxon>
        <taxon>Betaproteobacteria</taxon>
        <taxon>Burkholderiales</taxon>
        <taxon>Sphaerotilaceae</taxon>
        <taxon>Piscinibacter</taxon>
    </lineage>
</organism>
<feature type="transmembrane region" description="Helical" evidence="2">
    <location>
        <begin position="101"/>
        <end position="126"/>
    </location>
</feature>
<dbReference type="UniPathway" id="UPA00084">
    <property type="reaction ID" value="UER00504"/>
</dbReference>
<keyword evidence="1" id="KW-1208">Phospholipid metabolism</keyword>